<evidence type="ECO:0000256" key="3">
    <source>
        <dbReference type="ARBA" id="ARBA00005885"/>
    </source>
</evidence>
<evidence type="ECO:0000256" key="2">
    <source>
        <dbReference type="ARBA" id="ARBA00004186"/>
    </source>
</evidence>
<feature type="domain" description="TPX2 C-terminal" evidence="9">
    <location>
        <begin position="556"/>
        <end position="596"/>
    </location>
</feature>
<dbReference type="Proteomes" id="UP001151582">
    <property type="component" value="Unassembled WGS sequence"/>
</dbReference>
<evidence type="ECO:0000313" key="12">
    <source>
        <dbReference type="Proteomes" id="UP001151582"/>
    </source>
</evidence>
<feature type="compositionally biased region" description="Polar residues" evidence="8">
    <location>
        <begin position="172"/>
        <end position="186"/>
    </location>
</feature>
<comment type="subcellular location">
    <subcellularLocation>
        <location evidence="2">Cytoplasm</location>
        <location evidence="2">Cytoskeleton</location>
        <location evidence="2">Spindle</location>
    </subcellularLocation>
    <subcellularLocation>
        <location evidence="1">Nucleus</location>
    </subcellularLocation>
</comment>
<dbReference type="InterPro" id="IPR009675">
    <property type="entry name" value="TPX2_fam"/>
</dbReference>
<keyword evidence="5" id="KW-0206">Cytoskeleton</keyword>
<evidence type="ECO:0000256" key="5">
    <source>
        <dbReference type="ARBA" id="ARBA00023212"/>
    </source>
</evidence>
<comment type="similarity">
    <text evidence="3">Belongs to the TPX2 family.</text>
</comment>
<dbReference type="PANTHER" id="PTHR14326:SF44">
    <property type="entry name" value="TARGETING PROTEIN FOR XKLP2"/>
    <property type="match status" value="1"/>
</dbReference>
<dbReference type="GO" id="GO:0060236">
    <property type="term" value="P:regulation of mitotic spindle organization"/>
    <property type="evidence" value="ECO:0007669"/>
    <property type="project" value="InterPro"/>
</dbReference>
<evidence type="ECO:0000256" key="8">
    <source>
        <dbReference type="SAM" id="MobiDB-lite"/>
    </source>
</evidence>
<feature type="coiled-coil region" evidence="7">
    <location>
        <begin position="615"/>
        <end position="654"/>
    </location>
</feature>
<feature type="compositionally biased region" description="Polar residues" evidence="8">
    <location>
        <begin position="469"/>
        <end position="479"/>
    </location>
</feature>
<dbReference type="Pfam" id="PF12214">
    <property type="entry name" value="TPX2_importin"/>
    <property type="match status" value="1"/>
</dbReference>
<dbReference type="EMBL" id="JANBQB010000271">
    <property type="protein sequence ID" value="KAJ1978519.1"/>
    <property type="molecule type" value="Genomic_DNA"/>
</dbReference>
<protein>
    <recommendedName>
        <fullName evidence="13">TPX2 C-terminal domain-containing protein</fullName>
    </recommendedName>
</protein>
<dbReference type="AlphaFoldDB" id="A0A9W8B2N0"/>
<feature type="domain" description="TPX2 central" evidence="10">
    <location>
        <begin position="364"/>
        <end position="426"/>
    </location>
</feature>
<feature type="region of interest" description="Disordered" evidence="8">
    <location>
        <begin position="659"/>
        <end position="686"/>
    </location>
</feature>
<organism evidence="11 12">
    <name type="scientific">Dimargaris verticillata</name>
    <dbReference type="NCBI Taxonomy" id="2761393"/>
    <lineage>
        <taxon>Eukaryota</taxon>
        <taxon>Fungi</taxon>
        <taxon>Fungi incertae sedis</taxon>
        <taxon>Zoopagomycota</taxon>
        <taxon>Kickxellomycotina</taxon>
        <taxon>Dimargaritomycetes</taxon>
        <taxon>Dimargaritales</taxon>
        <taxon>Dimargaritaceae</taxon>
        <taxon>Dimargaris</taxon>
    </lineage>
</organism>
<keyword evidence="4" id="KW-0963">Cytoplasm</keyword>
<gene>
    <name evidence="11" type="ORF">H4R34_003174</name>
</gene>
<evidence type="ECO:0008006" key="13">
    <source>
        <dbReference type="Google" id="ProtNLM"/>
    </source>
</evidence>
<feature type="region of interest" description="Disordered" evidence="8">
    <location>
        <begin position="298"/>
        <end position="332"/>
    </location>
</feature>
<reference evidence="11" key="1">
    <citation type="submission" date="2022-07" db="EMBL/GenBank/DDBJ databases">
        <title>Phylogenomic reconstructions and comparative analyses of Kickxellomycotina fungi.</title>
        <authorList>
            <person name="Reynolds N.K."/>
            <person name="Stajich J.E."/>
            <person name="Barry K."/>
            <person name="Grigoriev I.V."/>
            <person name="Crous P."/>
            <person name="Smith M.E."/>
        </authorList>
    </citation>
    <scope>NUCLEOTIDE SEQUENCE</scope>
    <source>
        <strain evidence="11">RSA 567</strain>
    </source>
</reference>
<proteinExistence type="inferred from homology"/>
<evidence type="ECO:0000259" key="10">
    <source>
        <dbReference type="Pfam" id="PF12214"/>
    </source>
</evidence>
<feature type="compositionally biased region" description="Polar residues" evidence="8">
    <location>
        <begin position="322"/>
        <end position="332"/>
    </location>
</feature>
<comment type="caution">
    <text evidence="11">The sequence shown here is derived from an EMBL/GenBank/DDBJ whole genome shotgun (WGS) entry which is preliminary data.</text>
</comment>
<feature type="compositionally biased region" description="Basic residues" evidence="8">
    <location>
        <begin position="301"/>
        <end position="314"/>
    </location>
</feature>
<evidence type="ECO:0000256" key="1">
    <source>
        <dbReference type="ARBA" id="ARBA00004123"/>
    </source>
</evidence>
<feature type="region of interest" description="Disordered" evidence="8">
    <location>
        <begin position="1"/>
        <end position="25"/>
    </location>
</feature>
<feature type="region of interest" description="Disordered" evidence="8">
    <location>
        <begin position="79"/>
        <end position="128"/>
    </location>
</feature>
<dbReference type="PANTHER" id="PTHR14326">
    <property type="entry name" value="TARGETING PROTEIN FOR XKLP2"/>
    <property type="match status" value="1"/>
</dbReference>
<evidence type="ECO:0000313" key="11">
    <source>
        <dbReference type="EMBL" id="KAJ1978519.1"/>
    </source>
</evidence>
<accession>A0A9W8B2N0</accession>
<keyword evidence="12" id="KW-1185">Reference proteome</keyword>
<feature type="domain" description="TPX2 C-terminal" evidence="9">
    <location>
        <begin position="602"/>
        <end position="676"/>
    </location>
</feature>
<name>A0A9W8B2N0_9FUNG</name>
<sequence>MASPLTTTPDKHGRLNDSTEGGDLGVTFEFNAPRFRDFTQATPAAARPADSWFDKRQTIPYQRSVWKVSTTPSALAVFENGASPSLSPPTSLPGTPASPTTVYDDTTTATPLPLSAKAARTKTQPRSVRFAPTPAVSFAVENQENVVSPSTPTTPRRSSKARRSTPYRPSFADSSLTETALSSTQMHGDHPSPTLVAGDAAMGSPSSTPSMAPLNTFDFTFTTATPSANVSFAAVPHNGDLALGLDDSMLEPEQLLKATTPQRSRPKVRNNPFDLTVPKPFRFHSATRTRRLLRAVENRTPKKPRPATKARQTRPARAMAHSRQTVRPANSSSPFISLAERICHFLNTPRRAKKPRTQAAPVAKMTQPRSPNLQTKYRIKHSTRPVLTHAEQELQKFMATPKYKARPLNKRILNQPSSLPPHPKSALTVPRTPVFQPLPPRHRPAPDLFPPRVLKARPAPKFKPAAVPNQRSHQHTSPKPFNLRIDQLGERKRQKLYELIERKQAEEAAARQFRAQPMPSGSPSFAQTVVPMQLKLTRPVTPHFATDDRGALYQERLQRLERQRQLELKKQSQFTAQPLPDFDRPFIPQQSTKGLTEVEAIELYTDKRHAKRAQFDAYLQQREEAKEAMRRQQQEEAERQAAEEEQRLRLAIVHRALPVPEFPTPAPPKRSQRPLTAAQSPYIGAKRKRMDIAQTVYQTVSMDANALPCRPIAQCRRPASGH</sequence>
<evidence type="ECO:0000256" key="4">
    <source>
        <dbReference type="ARBA" id="ARBA00022490"/>
    </source>
</evidence>
<evidence type="ECO:0000259" key="9">
    <source>
        <dbReference type="Pfam" id="PF06886"/>
    </source>
</evidence>
<feature type="compositionally biased region" description="Low complexity" evidence="8">
    <location>
        <begin position="92"/>
        <end position="110"/>
    </location>
</feature>
<dbReference type="OrthoDB" id="5600061at2759"/>
<dbReference type="GO" id="GO:0005819">
    <property type="term" value="C:spindle"/>
    <property type="evidence" value="ECO:0007669"/>
    <property type="project" value="UniProtKB-SubCell"/>
</dbReference>
<keyword evidence="7" id="KW-0175">Coiled coil</keyword>
<evidence type="ECO:0000256" key="7">
    <source>
        <dbReference type="SAM" id="Coils"/>
    </source>
</evidence>
<dbReference type="GO" id="GO:0005874">
    <property type="term" value="C:microtubule"/>
    <property type="evidence" value="ECO:0007669"/>
    <property type="project" value="InterPro"/>
</dbReference>
<keyword evidence="6" id="KW-0539">Nucleus</keyword>
<dbReference type="GO" id="GO:0005634">
    <property type="term" value="C:nucleus"/>
    <property type="evidence" value="ECO:0007669"/>
    <property type="project" value="UniProtKB-SubCell"/>
</dbReference>
<feature type="region of interest" description="Disordered" evidence="8">
    <location>
        <begin position="142"/>
        <end position="193"/>
    </location>
</feature>
<evidence type="ECO:0000256" key="6">
    <source>
        <dbReference type="ARBA" id="ARBA00023242"/>
    </source>
</evidence>
<dbReference type="InterPro" id="IPR027329">
    <property type="entry name" value="TPX2_C"/>
</dbReference>
<feature type="region of interest" description="Disordered" evidence="8">
    <location>
        <begin position="462"/>
        <end position="481"/>
    </location>
</feature>
<dbReference type="InterPro" id="IPR027330">
    <property type="entry name" value="TPX2_central_dom"/>
</dbReference>
<dbReference type="Pfam" id="PF06886">
    <property type="entry name" value="TPX2"/>
    <property type="match status" value="2"/>
</dbReference>